<evidence type="ECO:0000256" key="6">
    <source>
        <dbReference type="ARBA" id="ARBA00022837"/>
    </source>
</evidence>
<dbReference type="GO" id="GO:0005509">
    <property type="term" value="F:calcium ion binding"/>
    <property type="evidence" value="ECO:0007669"/>
    <property type="project" value="InterPro"/>
</dbReference>
<organism evidence="10 11">
    <name type="scientific">Paramecium primaurelia</name>
    <dbReference type="NCBI Taxonomy" id="5886"/>
    <lineage>
        <taxon>Eukaryota</taxon>
        <taxon>Sar</taxon>
        <taxon>Alveolata</taxon>
        <taxon>Ciliophora</taxon>
        <taxon>Intramacronucleata</taxon>
        <taxon>Oligohymenophorea</taxon>
        <taxon>Peniculida</taxon>
        <taxon>Parameciidae</taxon>
        <taxon>Paramecium</taxon>
    </lineage>
</organism>
<evidence type="ECO:0000256" key="1">
    <source>
        <dbReference type="ARBA" id="ARBA00004245"/>
    </source>
</evidence>
<dbReference type="InterPro" id="IPR002048">
    <property type="entry name" value="EF_hand_dom"/>
</dbReference>
<evidence type="ECO:0000256" key="2">
    <source>
        <dbReference type="ARBA" id="ARBA00005253"/>
    </source>
</evidence>
<dbReference type="AlphaFoldDB" id="A0A8S1KLD2"/>
<dbReference type="CDD" id="cd00051">
    <property type="entry name" value="EFh"/>
    <property type="match status" value="1"/>
</dbReference>
<evidence type="ECO:0000256" key="5">
    <source>
        <dbReference type="ARBA" id="ARBA00022737"/>
    </source>
</evidence>
<evidence type="ECO:0000256" key="8">
    <source>
        <dbReference type="ARBA" id="ARBA00025692"/>
    </source>
</evidence>
<accession>A0A8S1KLD2</accession>
<comment type="subcellular location">
    <subcellularLocation>
        <location evidence="1">Cytoplasm</location>
        <location evidence="1">Cytoskeleton</location>
    </subcellularLocation>
</comment>
<keyword evidence="11" id="KW-1185">Reference proteome</keyword>
<evidence type="ECO:0000313" key="10">
    <source>
        <dbReference type="EMBL" id="CAD8056220.1"/>
    </source>
</evidence>
<dbReference type="GO" id="GO:0005856">
    <property type="term" value="C:cytoskeleton"/>
    <property type="evidence" value="ECO:0007669"/>
    <property type="project" value="UniProtKB-SubCell"/>
</dbReference>
<keyword evidence="7" id="KW-0206">Cytoskeleton</keyword>
<keyword evidence="3" id="KW-0963">Cytoplasm</keyword>
<dbReference type="EMBL" id="CAJJDM010000022">
    <property type="protein sequence ID" value="CAD8056220.1"/>
    <property type="molecule type" value="Genomic_DNA"/>
</dbReference>
<comment type="function">
    <text evidence="8">Plays a fundamental role in microtubule organizing center structure and function. Component of the infraciliary lattice (ICL) and the ciliary basal bodies.</text>
</comment>
<keyword evidence="4" id="KW-0479">Metal-binding</keyword>
<gene>
    <name evidence="10" type="ORF">PPRIM_AZ9-3.1.T0240202</name>
</gene>
<keyword evidence="5" id="KW-0677">Repeat</keyword>
<feature type="domain" description="EF-hand" evidence="9">
    <location>
        <begin position="19"/>
        <end position="54"/>
    </location>
</feature>
<dbReference type="PROSITE" id="PS50222">
    <property type="entry name" value="EF_HAND_2"/>
    <property type="match status" value="2"/>
</dbReference>
<feature type="domain" description="EF-hand" evidence="9">
    <location>
        <begin position="55"/>
        <end position="90"/>
    </location>
</feature>
<dbReference type="FunFam" id="1.10.238.10:FF:000178">
    <property type="entry name" value="Calmodulin-2 A"/>
    <property type="match status" value="1"/>
</dbReference>
<dbReference type="InterPro" id="IPR050145">
    <property type="entry name" value="Centrin_CML-like"/>
</dbReference>
<evidence type="ECO:0000256" key="7">
    <source>
        <dbReference type="ARBA" id="ARBA00023212"/>
    </source>
</evidence>
<evidence type="ECO:0000256" key="3">
    <source>
        <dbReference type="ARBA" id="ARBA00022490"/>
    </source>
</evidence>
<keyword evidence="6" id="KW-0106">Calcium</keyword>
<comment type="caution">
    <text evidence="10">The sequence shown here is derived from an EMBL/GenBank/DDBJ whole genome shotgun (WGS) entry which is preliminary data.</text>
</comment>
<protein>
    <recommendedName>
        <fullName evidence="9">EF-hand domain-containing protein</fullName>
    </recommendedName>
</protein>
<dbReference type="Pfam" id="PF13499">
    <property type="entry name" value="EF-hand_7"/>
    <property type="match status" value="1"/>
</dbReference>
<name>A0A8S1KLD2_PARPR</name>
<proteinExistence type="inferred from homology"/>
<dbReference type="SMART" id="SM00054">
    <property type="entry name" value="EFh"/>
    <property type="match status" value="2"/>
</dbReference>
<dbReference type="PANTHER" id="PTHR23050">
    <property type="entry name" value="CALCIUM BINDING PROTEIN"/>
    <property type="match status" value="1"/>
</dbReference>
<comment type="similarity">
    <text evidence="2">Belongs to the centrin family.</text>
</comment>
<evidence type="ECO:0000313" key="11">
    <source>
        <dbReference type="Proteomes" id="UP000688137"/>
    </source>
</evidence>
<evidence type="ECO:0000256" key="4">
    <source>
        <dbReference type="ARBA" id="ARBA00022723"/>
    </source>
</evidence>
<sequence length="160" mass="18375">MSINMDDLKKVNVDTLTAKEKQKCYEAFVAFDKNVSGYIEKDELRAVLEEMGQKPTEEELIKMINEVDLSGRGAISKEDFLKIIAYHKMILQTSDEEDIKLAFIALGGNEDKSGSVDRQKLINVIQNEFNLSIDLNRLIKELSPNQNELKYEDFRNLLQN</sequence>
<dbReference type="Proteomes" id="UP000688137">
    <property type="component" value="Unassembled WGS sequence"/>
</dbReference>
<reference evidence="10" key="1">
    <citation type="submission" date="2021-01" db="EMBL/GenBank/DDBJ databases">
        <authorList>
            <consortium name="Genoscope - CEA"/>
            <person name="William W."/>
        </authorList>
    </citation>
    <scope>NUCLEOTIDE SEQUENCE</scope>
</reference>
<evidence type="ECO:0000259" key="9">
    <source>
        <dbReference type="PROSITE" id="PS50222"/>
    </source>
</evidence>